<feature type="compositionally biased region" description="Low complexity" evidence="1">
    <location>
        <begin position="672"/>
        <end position="696"/>
    </location>
</feature>
<dbReference type="InterPro" id="IPR029102">
    <property type="entry name" value="Ntox4"/>
</dbReference>
<dbReference type="Pfam" id="PF15541">
    <property type="entry name" value="Ntox4"/>
    <property type="match status" value="1"/>
</dbReference>
<proteinExistence type="predicted"/>
<feature type="region of interest" description="Disordered" evidence="1">
    <location>
        <begin position="1"/>
        <end position="260"/>
    </location>
</feature>
<evidence type="ECO:0000256" key="1">
    <source>
        <dbReference type="SAM" id="MobiDB-lite"/>
    </source>
</evidence>
<feature type="non-terminal residue" evidence="3">
    <location>
        <position position="1"/>
    </location>
</feature>
<evidence type="ECO:0000313" key="3">
    <source>
        <dbReference type="EMBL" id="MBF9132057.1"/>
    </source>
</evidence>
<dbReference type="Proteomes" id="UP000638560">
    <property type="component" value="Unassembled WGS sequence"/>
</dbReference>
<protein>
    <recommendedName>
        <fullName evidence="2">Bacterial toxin 4 domain-containing protein</fullName>
    </recommendedName>
</protein>
<evidence type="ECO:0000313" key="4">
    <source>
        <dbReference type="Proteomes" id="UP000638560"/>
    </source>
</evidence>
<feature type="region of interest" description="Disordered" evidence="1">
    <location>
        <begin position="375"/>
        <end position="398"/>
    </location>
</feature>
<feature type="compositionally biased region" description="Polar residues" evidence="1">
    <location>
        <begin position="81"/>
        <end position="94"/>
    </location>
</feature>
<feature type="compositionally biased region" description="Low complexity" evidence="1">
    <location>
        <begin position="116"/>
        <end position="126"/>
    </location>
</feature>
<feature type="domain" description="Bacterial toxin 4" evidence="2">
    <location>
        <begin position="775"/>
        <end position="841"/>
    </location>
</feature>
<comment type="caution">
    <text evidence="3">The sequence shown here is derived from an EMBL/GenBank/DDBJ whole genome shotgun (WGS) entry which is preliminary data.</text>
</comment>
<dbReference type="EMBL" id="JADPUN010000216">
    <property type="protein sequence ID" value="MBF9132057.1"/>
    <property type="molecule type" value="Genomic_DNA"/>
</dbReference>
<feature type="region of interest" description="Disordered" evidence="1">
    <location>
        <begin position="871"/>
        <end position="897"/>
    </location>
</feature>
<name>A0ABS0H1P5_9ACTN</name>
<keyword evidence="4" id="KW-1185">Reference proteome</keyword>
<dbReference type="RefSeq" id="WP_230394694.1">
    <property type="nucleotide sequence ID" value="NZ_JADPUN010000216.1"/>
</dbReference>
<accession>A0ABS0H1P5</accession>
<organism evidence="3 4">
    <name type="scientific">Plantactinospora alkalitolerans</name>
    <dbReference type="NCBI Taxonomy" id="2789879"/>
    <lineage>
        <taxon>Bacteria</taxon>
        <taxon>Bacillati</taxon>
        <taxon>Actinomycetota</taxon>
        <taxon>Actinomycetes</taxon>
        <taxon>Micromonosporales</taxon>
        <taxon>Micromonosporaceae</taxon>
        <taxon>Plantactinospora</taxon>
    </lineage>
</organism>
<sequence>ARGPAPSGGSGSSAGAGGDNTGTGGDQHGGGPADGGAPGKGAADGVGTAVDGGGGTGGQPAAGSDVRPAGSDGEASRAGSGDTSIQTSDTPATTDKSDTAPPGGSVGEPARDAARDAPAPTGTPGAVTRGSDAAHPTAVPEPGRVETPLNPAAEFRPEAVTAGAPSTKDISETRESVPASVAEQPPQSIRPDLPAAGEGSVDQTAEPAATPDQTDLQTVESVGGDAPTDSTSRQSPAAAGPDGPEETPGTRRDTEPSLPVNRVAAAPSTIPAGSAPPSTSTGTSTDRFANAYLAAQGSGAVNFAIPVPTDVMAANGSAAAKLDQTFRDAGLKPLSETGKPDIAADRATTDLRTGLNRKADDVGLKQGIFPATDEAAAAPARRTDVSTAGAPDRFTPPGFHSVERANSPVMRLEDALTAQGCTPREIQGLREAIRQDPALADRLGGKQGAELWRDFAKVGQVPWDRLRPPSERVDALLHRALGLDADGYVSQKNLDQLTHRAWHDEKSLLGRGLSQSDMQALRGYLRETGRSPKPAAEDRLVLAGDGQTMRESEYVQHERTKQIHATVEAPIAVGVARAAGASPETAAKIGQASNLVVDMVSAAVPHIAAQRDLHTSTNLPNQERAAVVRPQSPAVDTKPPATDIPAEAPQPGRSTARDGGVRLSGDTGCAATRTPVDRTPTTRPSTAAPADRTAPTGQSPGRAPDLKLNTPPLDTRATTTGGIEKISTAVDHFGARTVVIEGKVLEGIKDRALNAPNYNRESHWRDLRAELNVPNYEAAHLWGPGFGDEAAAGIMLAPRDVNQIWQSKGVEAFVRDLANEARVHGGALRLTATATSHGSEVRGGDALLAQVTYRFTVVDRTGNPVDAKQVTLSVDPPPSGRVHDLAVSDVPLRRSRP</sequence>
<feature type="compositionally biased region" description="Polar residues" evidence="1">
    <location>
        <begin position="211"/>
        <end position="220"/>
    </location>
</feature>
<feature type="compositionally biased region" description="Gly residues" evidence="1">
    <location>
        <begin position="1"/>
        <end position="60"/>
    </location>
</feature>
<evidence type="ECO:0000259" key="2">
    <source>
        <dbReference type="Pfam" id="PF15541"/>
    </source>
</evidence>
<feature type="region of interest" description="Disordered" evidence="1">
    <location>
        <begin position="613"/>
        <end position="719"/>
    </location>
</feature>
<gene>
    <name evidence="3" type="ORF">I0C86_24285</name>
</gene>
<reference evidence="3 4" key="1">
    <citation type="submission" date="2020-11" db="EMBL/GenBank/DDBJ databases">
        <title>A novel isolate from a Black sea contaminated sediment with potential to produce alkanes: Plantactinospora alkalitolerans sp. nov.</title>
        <authorList>
            <person name="Carro L."/>
            <person name="Veyisoglu A."/>
            <person name="Guven K."/>
            <person name="Schumann P."/>
            <person name="Klenk H.-P."/>
            <person name="Sahin N."/>
        </authorList>
    </citation>
    <scope>NUCLEOTIDE SEQUENCE [LARGE SCALE GENOMIC DNA]</scope>
    <source>
        <strain evidence="3 4">S1510</strain>
    </source>
</reference>